<evidence type="ECO:0000313" key="4">
    <source>
        <dbReference type="Proteomes" id="UP000000684"/>
    </source>
</evidence>
<dbReference type="SUPFAM" id="SSF55073">
    <property type="entry name" value="Nucleotide cyclase"/>
    <property type="match status" value="1"/>
</dbReference>
<dbReference type="PANTHER" id="PTHR44757:SF2">
    <property type="entry name" value="BIOFILM ARCHITECTURE MAINTENANCE PROTEIN MBAA"/>
    <property type="match status" value="1"/>
</dbReference>
<dbReference type="InterPro" id="IPR052155">
    <property type="entry name" value="Biofilm_reg_signaling"/>
</dbReference>
<dbReference type="EMBL" id="CP000447">
    <property type="protein sequence ID" value="ABI71641.1"/>
    <property type="molecule type" value="Genomic_DNA"/>
</dbReference>
<dbReference type="CDD" id="cd00130">
    <property type="entry name" value="PAS"/>
    <property type="match status" value="1"/>
</dbReference>
<evidence type="ECO:0000259" key="1">
    <source>
        <dbReference type="PROSITE" id="PS50883"/>
    </source>
</evidence>
<protein>
    <submittedName>
        <fullName evidence="3">Diguanylate cyclase/phosphodiesterase with PAS/PAC sensor(S)</fullName>
    </submittedName>
</protein>
<dbReference type="HOGENOM" id="CLU_000445_70_34_6"/>
<gene>
    <name evidence="3" type="ordered locus">Sfri_1791</name>
</gene>
<evidence type="ECO:0000259" key="2">
    <source>
        <dbReference type="PROSITE" id="PS50887"/>
    </source>
</evidence>
<dbReference type="CDD" id="cd01949">
    <property type="entry name" value="GGDEF"/>
    <property type="match status" value="1"/>
</dbReference>
<dbReference type="InterPro" id="IPR000014">
    <property type="entry name" value="PAS"/>
</dbReference>
<dbReference type="SMART" id="SM00267">
    <property type="entry name" value="GGDEF"/>
    <property type="match status" value="1"/>
</dbReference>
<dbReference type="eggNOG" id="COG5001">
    <property type="taxonomic scope" value="Bacteria"/>
</dbReference>
<dbReference type="Pfam" id="PF13185">
    <property type="entry name" value="GAF_2"/>
    <property type="match status" value="1"/>
</dbReference>
<name>Q083C4_SHEFN</name>
<dbReference type="Gene3D" id="3.30.70.270">
    <property type="match status" value="1"/>
</dbReference>
<dbReference type="InterPro" id="IPR029787">
    <property type="entry name" value="Nucleotide_cyclase"/>
</dbReference>
<dbReference type="KEGG" id="sfr:Sfri_1791"/>
<accession>Q083C4</accession>
<organism evidence="3 4">
    <name type="scientific">Shewanella frigidimarina (strain NCIMB 400)</name>
    <dbReference type="NCBI Taxonomy" id="318167"/>
    <lineage>
        <taxon>Bacteria</taxon>
        <taxon>Pseudomonadati</taxon>
        <taxon>Pseudomonadota</taxon>
        <taxon>Gammaproteobacteria</taxon>
        <taxon>Alteromonadales</taxon>
        <taxon>Shewanellaceae</taxon>
        <taxon>Shewanella</taxon>
    </lineage>
</organism>
<dbReference type="Gene3D" id="3.30.450.20">
    <property type="entry name" value="PAS domain"/>
    <property type="match status" value="1"/>
</dbReference>
<dbReference type="InterPro" id="IPR043128">
    <property type="entry name" value="Rev_trsase/Diguanyl_cyclase"/>
</dbReference>
<dbReference type="InterPro" id="IPR003018">
    <property type="entry name" value="GAF"/>
</dbReference>
<dbReference type="Gene3D" id="3.30.450.40">
    <property type="match status" value="1"/>
</dbReference>
<dbReference type="InterPro" id="IPR035919">
    <property type="entry name" value="EAL_sf"/>
</dbReference>
<dbReference type="SMART" id="SM00052">
    <property type="entry name" value="EAL"/>
    <property type="match status" value="1"/>
</dbReference>
<dbReference type="CDD" id="cd01948">
    <property type="entry name" value="EAL"/>
    <property type="match status" value="1"/>
</dbReference>
<dbReference type="NCBIfam" id="TIGR00254">
    <property type="entry name" value="GGDEF"/>
    <property type="match status" value="1"/>
</dbReference>
<dbReference type="Pfam" id="PF13426">
    <property type="entry name" value="PAS_9"/>
    <property type="match status" value="1"/>
</dbReference>
<dbReference type="OrthoDB" id="6597954at2"/>
<dbReference type="InterPro" id="IPR035965">
    <property type="entry name" value="PAS-like_dom_sf"/>
</dbReference>
<dbReference type="STRING" id="318167.Sfri_1791"/>
<dbReference type="PROSITE" id="PS50883">
    <property type="entry name" value="EAL"/>
    <property type="match status" value="1"/>
</dbReference>
<dbReference type="Pfam" id="PF00563">
    <property type="entry name" value="EAL"/>
    <property type="match status" value="1"/>
</dbReference>
<proteinExistence type="predicted"/>
<dbReference type="RefSeq" id="WP_011637257.1">
    <property type="nucleotide sequence ID" value="NC_008345.1"/>
</dbReference>
<dbReference type="AlphaFoldDB" id="Q083C4"/>
<dbReference type="eggNOG" id="COG2203">
    <property type="taxonomic scope" value="Bacteria"/>
</dbReference>
<keyword evidence="4" id="KW-1185">Reference proteome</keyword>
<dbReference type="PROSITE" id="PS50887">
    <property type="entry name" value="GGDEF"/>
    <property type="match status" value="1"/>
</dbReference>
<dbReference type="SUPFAM" id="SSF55781">
    <property type="entry name" value="GAF domain-like"/>
    <property type="match status" value="1"/>
</dbReference>
<dbReference type="GeneID" id="41837155"/>
<dbReference type="InterPro" id="IPR000160">
    <property type="entry name" value="GGDEF_dom"/>
</dbReference>
<dbReference type="SMART" id="SM00065">
    <property type="entry name" value="GAF"/>
    <property type="match status" value="1"/>
</dbReference>
<dbReference type="Gene3D" id="3.20.20.450">
    <property type="entry name" value="EAL domain"/>
    <property type="match status" value="1"/>
</dbReference>
<dbReference type="InterPro" id="IPR029016">
    <property type="entry name" value="GAF-like_dom_sf"/>
</dbReference>
<dbReference type="Proteomes" id="UP000000684">
    <property type="component" value="Chromosome"/>
</dbReference>
<evidence type="ECO:0000313" key="3">
    <source>
        <dbReference type="EMBL" id="ABI71641.1"/>
    </source>
</evidence>
<dbReference type="SUPFAM" id="SSF141868">
    <property type="entry name" value="EAL domain-like"/>
    <property type="match status" value="1"/>
</dbReference>
<feature type="domain" description="EAL" evidence="1">
    <location>
        <begin position="491"/>
        <end position="750"/>
    </location>
</feature>
<reference evidence="3 4" key="1">
    <citation type="submission" date="2006-08" db="EMBL/GenBank/DDBJ databases">
        <title>Complete sequence of Shewanella frigidimarina NCIMB 400.</title>
        <authorList>
            <consortium name="US DOE Joint Genome Institute"/>
            <person name="Copeland A."/>
            <person name="Lucas S."/>
            <person name="Lapidus A."/>
            <person name="Barry K."/>
            <person name="Detter J.C."/>
            <person name="Glavina del Rio T."/>
            <person name="Hammon N."/>
            <person name="Israni S."/>
            <person name="Dalin E."/>
            <person name="Tice H."/>
            <person name="Pitluck S."/>
            <person name="Fredrickson J.K."/>
            <person name="Kolker E."/>
            <person name="McCuel L.A."/>
            <person name="DiChristina T."/>
            <person name="Nealson K.H."/>
            <person name="Newman D."/>
            <person name="Tiedje J.M."/>
            <person name="Zhou J."/>
            <person name="Romine M.F."/>
            <person name="Culley D.E."/>
            <person name="Serres M."/>
            <person name="Chertkov O."/>
            <person name="Brettin T."/>
            <person name="Bruce D."/>
            <person name="Han C."/>
            <person name="Tapia R."/>
            <person name="Gilna P."/>
            <person name="Schmutz J."/>
            <person name="Larimer F."/>
            <person name="Land M."/>
            <person name="Hauser L."/>
            <person name="Kyrpides N."/>
            <person name="Mikhailova N."/>
            <person name="Richardson P."/>
        </authorList>
    </citation>
    <scope>NUCLEOTIDE SEQUENCE [LARGE SCALE GENOMIC DNA]</scope>
    <source>
        <strain evidence="3 4">NCIMB 400</strain>
    </source>
</reference>
<sequence>MTLGTNSNIKVTAELPSISSQQSSIERYSTILDMVLQGLPLGEILNAIVLLIEAQKMGTFASVLLLSDDGKRLLLGAAPNFSEVYTHAINGIEIGPNAGSCGAAAFTRERVIVADIENHPNWQPFKSIPLNAGLRACWSEPIKDSKNNVLGTFAMYYDKVKSPIEQDLYLIQEAARLASLAIERSRGMHIQRLSNNIFNNLPMALVITNKDNSVLSANPKFEMLTTSYNKDLKLFDVQRFLSQSAPEKVADLFNTISHGHAWKGEMRGLRSDNDIIYIDLTVTVIRDSFTQQNCYAWLITDISARKHAAKTIDFQANHDHLTGLVNRKYLFEQLQIMIEATHEQEHISQSFSLLLMNLDHFKQINDSLGHDCGDAVLQKLAKRLLQNIPDNALLSRIGADEFVLLLPGRIEADTLMELARKLSDILSNNMTVADQNLMLSMSIGLSRFPDDANNVEQILNCASQAMYNAKAKGRNCFEFFNDKIQQAAERTAQVHLHLKNAISNNEFELFYQPIVNPFTGQIIKAEVLLRWLHDGQFISPEEFIPIAEESGLIVQIGEWVRTQAVVCAIELQQRQLPLPLSINVSTIEFWSNELQQRFLNYFDSIQQQFDLTVFPYELLTLEITESLMMKQQSNINLLLEELRRRGLNISVDDFGTGYSSLSYLVNFPVDQIKIDKSFIKKIAQGERHKAIIEAIVSMSRALDLSVIAEGVETQAELDFIKEQQIDAVQGYYFYKPMPKNDFLTLLAEQQNKLSDFT</sequence>
<dbReference type="InterPro" id="IPR001633">
    <property type="entry name" value="EAL_dom"/>
</dbReference>
<feature type="domain" description="GGDEF" evidence="2">
    <location>
        <begin position="349"/>
        <end position="482"/>
    </location>
</feature>
<dbReference type="Pfam" id="PF00990">
    <property type="entry name" value="GGDEF"/>
    <property type="match status" value="1"/>
</dbReference>
<dbReference type="SUPFAM" id="SSF55785">
    <property type="entry name" value="PYP-like sensor domain (PAS domain)"/>
    <property type="match status" value="1"/>
</dbReference>
<dbReference type="PANTHER" id="PTHR44757">
    <property type="entry name" value="DIGUANYLATE CYCLASE DGCP"/>
    <property type="match status" value="1"/>
</dbReference>